<dbReference type="Pfam" id="PF00027">
    <property type="entry name" value="cNMP_binding"/>
    <property type="match status" value="1"/>
</dbReference>
<keyword evidence="3" id="KW-1185">Reference proteome</keyword>
<dbReference type="InterPro" id="IPR014710">
    <property type="entry name" value="RmlC-like_jellyroll"/>
</dbReference>
<dbReference type="RefSeq" id="WP_248427420.1">
    <property type="nucleotide sequence ID" value="NZ_JALNUB010000002.1"/>
</dbReference>
<dbReference type="EMBL" id="JALNUB010000002">
    <property type="protein sequence ID" value="MCK8140729.1"/>
    <property type="molecule type" value="Genomic_DNA"/>
</dbReference>
<dbReference type="AlphaFoldDB" id="A0A9X1XPJ1"/>
<proteinExistence type="predicted"/>
<organism evidence="2 3">
    <name type="scientific">Flavobacterium pygoscelis</name>
    <dbReference type="NCBI Taxonomy" id="2893176"/>
    <lineage>
        <taxon>Bacteria</taxon>
        <taxon>Pseudomonadati</taxon>
        <taxon>Bacteroidota</taxon>
        <taxon>Flavobacteriia</taxon>
        <taxon>Flavobacteriales</taxon>
        <taxon>Flavobacteriaceae</taxon>
        <taxon>Flavobacterium</taxon>
    </lineage>
</organism>
<evidence type="ECO:0000313" key="3">
    <source>
        <dbReference type="Proteomes" id="UP001139260"/>
    </source>
</evidence>
<feature type="domain" description="Cyclic nucleotide-binding" evidence="1">
    <location>
        <begin position="34"/>
        <end position="119"/>
    </location>
</feature>
<gene>
    <name evidence="2" type="ORF">MW871_02370</name>
</gene>
<dbReference type="Gene3D" id="2.60.120.10">
    <property type="entry name" value="Jelly Rolls"/>
    <property type="match status" value="1"/>
</dbReference>
<evidence type="ECO:0000313" key="2">
    <source>
        <dbReference type="EMBL" id="MCK8140729.1"/>
    </source>
</evidence>
<accession>A0A9X1XPJ1</accession>
<evidence type="ECO:0000259" key="1">
    <source>
        <dbReference type="Pfam" id="PF00027"/>
    </source>
</evidence>
<protein>
    <submittedName>
        <fullName evidence="2">Crp/Fnr family transcriptional regulator</fullName>
    </submittedName>
</protein>
<dbReference type="InterPro" id="IPR000595">
    <property type="entry name" value="cNMP-bd_dom"/>
</dbReference>
<name>A0A9X1XPJ1_9FLAO</name>
<reference evidence="2" key="1">
    <citation type="submission" date="2022-04" db="EMBL/GenBank/DDBJ databases">
        <title>Flavobacterium pygoscelis sp. nov. isolated from Chinstrap chick (Pygoscelis antarcticus).</title>
        <authorList>
            <person name="Irgang R."/>
            <person name="Poblete-Morales M."/>
            <person name="Avendano-Herrera R."/>
        </authorList>
    </citation>
    <scope>NUCLEOTIDE SEQUENCE</scope>
    <source>
        <strain evidence="2">I-SCBP12n</strain>
    </source>
</reference>
<dbReference type="InterPro" id="IPR018490">
    <property type="entry name" value="cNMP-bd_dom_sf"/>
</dbReference>
<dbReference type="Proteomes" id="UP001139260">
    <property type="component" value="Unassembled WGS sequence"/>
</dbReference>
<dbReference type="SUPFAM" id="SSF51206">
    <property type="entry name" value="cAMP-binding domain-like"/>
    <property type="match status" value="1"/>
</dbReference>
<sequence>MEQPTAERIKEIFDPFYPANLSLWTEFSKYVQPRQFSKNEIIKHFNKTEKHINILISGSVAHFVLADDKEVCINLYYENQIFSEYLSFLLQSPTIIKTEALEDSLIWSISHQDLNSLYLKSTKGLFIGKAISDAIFIRKQSEQINLLTLSPSERYLKLIKERPEIFQRTSLKIIASYLGVTAESLSRIRKKLS</sequence>
<comment type="caution">
    <text evidence="2">The sequence shown here is derived from an EMBL/GenBank/DDBJ whole genome shotgun (WGS) entry which is preliminary data.</text>
</comment>